<sequence>MNYWLVKSEPETYGWHHFIEQGRATWDGVRNYQARNNLQAMRQGDQVLFYHSVNNPQVVGLASVVCESYPDPTAQPDPTGKPTPWCVVELEPAMAFEKPVTLAQIKAEPMLANVALIKQSRLSVMPIKPDEFDLIVKMGN</sequence>
<name>A0ABS3JPH5_9BACT</name>
<gene>
    <name evidence="2" type="ORF">J2I46_22585</name>
</gene>
<dbReference type="PANTHER" id="PTHR14087:SF7">
    <property type="entry name" value="THYMOCYTE NUCLEAR PROTEIN 1"/>
    <property type="match status" value="1"/>
</dbReference>
<evidence type="ECO:0000313" key="2">
    <source>
        <dbReference type="EMBL" id="MBO0951388.1"/>
    </source>
</evidence>
<dbReference type="Proteomes" id="UP000664628">
    <property type="component" value="Unassembled WGS sequence"/>
</dbReference>
<dbReference type="Gene3D" id="3.10.590.10">
    <property type="entry name" value="ph1033 like domains"/>
    <property type="match status" value="1"/>
</dbReference>
<comment type="caution">
    <text evidence="2">The sequence shown here is derived from an EMBL/GenBank/DDBJ whole genome shotgun (WGS) entry which is preliminary data.</text>
</comment>
<protein>
    <submittedName>
        <fullName evidence="2">EVE domain-containing protein</fullName>
    </submittedName>
</protein>
<accession>A0ABS3JPH5</accession>
<evidence type="ECO:0000259" key="1">
    <source>
        <dbReference type="Pfam" id="PF01878"/>
    </source>
</evidence>
<dbReference type="CDD" id="cd21133">
    <property type="entry name" value="EVE"/>
    <property type="match status" value="1"/>
</dbReference>
<dbReference type="RefSeq" id="WP_207331327.1">
    <property type="nucleotide sequence ID" value="NZ_JAFMYW010000007.1"/>
</dbReference>
<reference evidence="2 3" key="1">
    <citation type="submission" date="2021-03" db="EMBL/GenBank/DDBJ databases">
        <title>Fibrella sp. HMF5405 genome sequencing and assembly.</title>
        <authorList>
            <person name="Kang H."/>
            <person name="Kim H."/>
            <person name="Bae S."/>
            <person name="Joh K."/>
        </authorList>
    </citation>
    <scope>NUCLEOTIDE SEQUENCE [LARGE SCALE GENOMIC DNA]</scope>
    <source>
        <strain evidence="2 3">HMF5405</strain>
    </source>
</reference>
<dbReference type="InterPro" id="IPR047197">
    <property type="entry name" value="THYN1-like_EVE"/>
</dbReference>
<dbReference type="InterPro" id="IPR015947">
    <property type="entry name" value="PUA-like_sf"/>
</dbReference>
<keyword evidence="3" id="KW-1185">Reference proteome</keyword>
<proteinExistence type="predicted"/>
<dbReference type="InterPro" id="IPR052181">
    <property type="entry name" value="5hmC_binding"/>
</dbReference>
<dbReference type="SUPFAM" id="SSF88697">
    <property type="entry name" value="PUA domain-like"/>
    <property type="match status" value="1"/>
</dbReference>
<dbReference type="InterPro" id="IPR002740">
    <property type="entry name" value="EVE_domain"/>
</dbReference>
<feature type="domain" description="EVE" evidence="1">
    <location>
        <begin position="2"/>
        <end position="138"/>
    </location>
</feature>
<dbReference type="PANTHER" id="PTHR14087">
    <property type="entry name" value="THYMOCYTE NUCLEAR PROTEIN 1"/>
    <property type="match status" value="1"/>
</dbReference>
<dbReference type="EMBL" id="JAFMYW010000007">
    <property type="protein sequence ID" value="MBO0951388.1"/>
    <property type="molecule type" value="Genomic_DNA"/>
</dbReference>
<dbReference type="Pfam" id="PF01878">
    <property type="entry name" value="EVE"/>
    <property type="match status" value="1"/>
</dbReference>
<organism evidence="2 3">
    <name type="scientific">Fibrella forsythiae</name>
    <dbReference type="NCBI Taxonomy" id="2817061"/>
    <lineage>
        <taxon>Bacteria</taxon>
        <taxon>Pseudomonadati</taxon>
        <taxon>Bacteroidota</taxon>
        <taxon>Cytophagia</taxon>
        <taxon>Cytophagales</taxon>
        <taxon>Spirosomataceae</taxon>
        <taxon>Fibrella</taxon>
    </lineage>
</organism>
<evidence type="ECO:0000313" key="3">
    <source>
        <dbReference type="Proteomes" id="UP000664628"/>
    </source>
</evidence>